<dbReference type="AlphaFoldDB" id="A0A835NN06"/>
<dbReference type="GO" id="GO:0005952">
    <property type="term" value="C:cAMP-dependent protein kinase complex"/>
    <property type="evidence" value="ECO:0007669"/>
    <property type="project" value="TreeGrafter"/>
</dbReference>
<dbReference type="PANTHER" id="PTHR35075:SF1">
    <property type="entry name" value="A-KINASE ANCHOR PROTEIN 14"/>
    <property type="match status" value="1"/>
</dbReference>
<organism evidence="2">
    <name type="scientific">Lamprotornis superbus</name>
    <dbReference type="NCBI Taxonomy" id="245042"/>
    <lineage>
        <taxon>Eukaryota</taxon>
        <taxon>Metazoa</taxon>
        <taxon>Chordata</taxon>
        <taxon>Craniata</taxon>
        <taxon>Vertebrata</taxon>
        <taxon>Euteleostomi</taxon>
        <taxon>Archelosauria</taxon>
        <taxon>Archosauria</taxon>
        <taxon>Dinosauria</taxon>
        <taxon>Saurischia</taxon>
        <taxon>Theropoda</taxon>
        <taxon>Coelurosauria</taxon>
        <taxon>Aves</taxon>
        <taxon>Neognathae</taxon>
        <taxon>Neoaves</taxon>
        <taxon>Telluraves</taxon>
        <taxon>Australaves</taxon>
        <taxon>Passeriformes</taxon>
        <taxon>Sturnidae</taxon>
        <taxon>Lamprotornis</taxon>
    </lineage>
</organism>
<dbReference type="GO" id="GO:0034237">
    <property type="term" value="F:protein kinase A regulatory subunit binding"/>
    <property type="evidence" value="ECO:0007669"/>
    <property type="project" value="TreeGrafter"/>
</dbReference>
<dbReference type="EMBL" id="JADDUC020000014">
    <property type="protein sequence ID" value="KAI1234817.1"/>
    <property type="molecule type" value="Genomic_DNA"/>
</dbReference>
<evidence type="ECO:0000313" key="4">
    <source>
        <dbReference type="Proteomes" id="UP000618051"/>
    </source>
</evidence>
<sequence>MVIARHSCPRGPAQRLGQRRARAQLPGVGHRPRHRSAPGQRGRSSRRPGSAKRGEQGRETKHVIKNILWTTSKNFTVERGQQQIEELISTWDIHESWLHHSEFLEEEELKDSKRYHYRACWGLPTRRKPVPRATANVYFVITAPVEVFYRLESSRLIRRPEQCQFREKWLQDIIENKITHSFHAAVSVGENTGYVSMGRGMFLKITLENKEHLVLYIFPNLPKATLSFELEPTPLTSTYPSQGTSCKQQQQILSHSSFPFSKKLCKPNKIPSELESEELLLDFASSSS</sequence>
<name>A0A835NN06_9PASS</name>
<evidence type="ECO:0000256" key="1">
    <source>
        <dbReference type="SAM" id="MobiDB-lite"/>
    </source>
</evidence>
<accession>A0A835NN06</accession>
<keyword evidence="4" id="KW-1185">Reference proteome</keyword>
<dbReference type="EMBL" id="JADDUC010000106">
    <property type="protein sequence ID" value="KAG0118632.1"/>
    <property type="molecule type" value="Genomic_DNA"/>
</dbReference>
<proteinExistence type="predicted"/>
<feature type="compositionally biased region" description="Basic and acidic residues" evidence="1">
    <location>
        <begin position="52"/>
        <end position="61"/>
    </location>
</feature>
<dbReference type="InterPro" id="IPR025663">
    <property type="entry name" value="AKAP_28"/>
</dbReference>
<evidence type="ECO:0000313" key="2">
    <source>
        <dbReference type="EMBL" id="KAG0118632.1"/>
    </source>
</evidence>
<evidence type="ECO:0000313" key="3">
    <source>
        <dbReference type="EMBL" id="KAI1234817.1"/>
    </source>
</evidence>
<reference evidence="2" key="1">
    <citation type="submission" date="2020-10" db="EMBL/GenBank/DDBJ databases">
        <title>Feather gene expression reveals the developmental basis of iridescence in African starlings.</title>
        <authorList>
            <person name="Rubenstein D.R."/>
        </authorList>
    </citation>
    <scope>NUCLEOTIDE SEQUENCE</scope>
    <source>
        <strain evidence="2">SS15</strain>
        <tissue evidence="2">Liver</tissue>
    </source>
</reference>
<comment type="caution">
    <text evidence="2">The sequence shown here is derived from an EMBL/GenBank/DDBJ whole genome shotgun (WGS) entry which is preliminary data.</text>
</comment>
<gene>
    <name evidence="3" type="ORF">IHE44_0003198</name>
    <name evidence="2" type="ORF">IHE44_000752</name>
</gene>
<dbReference type="InterPro" id="IPR053084">
    <property type="entry name" value="AKAP"/>
</dbReference>
<reference evidence="3" key="3">
    <citation type="submission" date="2022-01" db="EMBL/GenBank/DDBJ databases">
        <authorList>
            <person name="Rubenstein D.R."/>
        </authorList>
    </citation>
    <scope>NUCLEOTIDE SEQUENCE</scope>
    <source>
        <strain evidence="3">SS15</strain>
        <tissue evidence="3">Liver</tissue>
    </source>
</reference>
<dbReference type="OrthoDB" id="2148342at2759"/>
<dbReference type="Pfam" id="PF14469">
    <property type="entry name" value="AKAP28"/>
    <property type="match status" value="1"/>
</dbReference>
<reference evidence="3 4" key="2">
    <citation type="journal article" date="2021" name="J. Hered.">
        <title>Feather Gene Expression Elucidates the Developmental Basis of Plumage Iridescence in African Starlings.</title>
        <authorList>
            <person name="Rubenstein D.R."/>
            <person name="Corvelo A."/>
            <person name="MacManes M.D."/>
            <person name="Maia R."/>
            <person name="Narzisi G."/>
            <person name="Rousaki A."/>
            <person name="Vandenabeele P."/>
            <person name="Shawkey M.D."/>
            <person name="Solomon J."/>
        </authorList>
    </citation>
    <scope>NUCLEOTIDE SEQUENCE [LARGE SCALE GENOMIC DNA]</scope>
    <source>
        <strain evidence="3">SS15</strain>
    </source>
</reference>
<feature type="non-terminal residue" evidence="2">
    <location>
        <position position="288"/>
    </location>
</feature>
<protein>
    <submittedName>
        <fullName evidence="3">A-kinase anchor protein 14</fullName>
    </submittedName>
</protein>
<feature type="region of interest" description="Disordered" evidence="1">
    <location>
        <begin position="1"/>
        <end position="61"/>
    </location>
</feature>
<dbReference type="PANTHER" id="PTHR35075">
    <property type="entry name" value="A-KINASE ANCHOR PROTEIN 14"/>
    <property type="match status" value="1"/>
</dbReference>
<dbReference type="Proteomes" id="UP000618051">
    <property type="component" value="Unassembled WGS sequence"/>
</dbReference>